<evidence type="ECO:0000256" key="3">
    <source>
        <dbReference type="ARBA" id="ARBA00011918"/>
    </source>
</evidence>
<dbReference type="PANTHER" id="PTHR10815">
    <property type="entry name" value="METHYLATED-DNA--PROTEIN-CYSTEINE METHYLTRANSFERASE"/>
    <property type="match status" value="1"/>
</dbReference>
<dbReference type="RefSeq" id="WP_006903826.1">
    <property type="nucleotide sequence ID" value="NZ_JH976535.1"/>
</dbReference>
<dbReference type="GO" id="GO:0003908">
    <property type="term" value="F:methylated-DNA-[protein]-cysteine S-methyltransferase activity"/>
    <property type="evidence" value="ECO:0007669"/>
    <property type="project" value="UniProtKB-EC"/>
</dbReference>
<evidence type="ECO:0000256" key="2">
    <source>
        <dbReference type="ARBA" id="ARBA00008711"/>
    </source>
</evidence>
<dbReference type="Proteomes" id="UP000005710">
    <property type="component" value="Unassembled WGS sequence"/>
</dbReference>
<comment type="caution">
    <text evidence="11">The sequence shown here is derived from an EMBL/GenBank/DDBJ whole genome shotgun (WGS) entry which is preliminary data.</text>
</comment>
<dbReference type="EMBL" id="AENY02000002">
    <property type="protein sequence ID" value="EKP95794.1"/>
    <property type="molecule type" value="Genomic_DNA"/>
</dbReference>
<reference evidence="11" key="2">
    <citation type="submission" date="2012-10" db="EMBL/GenBank/DDBJ databases">
        <title>Improved high-quality draft of Thermaerobacter subterraneus C21, DSM 13965.</title>
        <authorList>
            <consortium name="DOE Joint Genome Institute"/>
            <person name="Eisen J."/>
            <person name="Huntemann M."/>
            <person name="Wei C.-L."/>
            <person name="Han J."/>
            <person name="Detter J.C."/>
            <person name="Han C."/>
            <person name="Tapia R."/>
            <person name="Chen A."/>
            <person name="Kyrpides N."/>
            <person name="Mavromatis K."/>
            <person name="Markowitz V."/>
            <person name="Szeto E."/>
            <person name="Ivanova N."/>
            <person name="Mikhailova N."/>
            <person name="Ovchinnikova G."/>
            <person name="Pagani I."/>
            <person name="Pati A."/>
            <person name="Goodwin L."/>
            <person name="Nordberg H.P."/>
            <person name="Cantor M.N."/>
            <person name="Hua S.X."/>
            <person name="Woyke T."/>
            <person name="Eisen J."/>
            <person name="Klenk H.-P."/>
        </authorList>
    </citation>
    <scope>NUCLEOTIDE SEQUENCE [LARGE SCALE GENOMIC DNA]</scope>
    <source>
        <strain evidence="11">DSM 13965</strain>
    </source>
</reference>
<dbReference type="PANTHER" id="PTHR10815:SF13">
    <property type="entry name" value="METHYLATED-DNA--PROTEIN-CYSTEINE METHYLTRANSFERASE"/>
    <property type="match status" value="1"/>
</dbReference>
<dbReference type="GO" id="GO:0006281">
    <property type="term" value="P:DNA repair"/>
    <property type="evidence" value="ECO:0007669"/>
    <property type="project" value="UniProtKB-KW"/>
</dbReference>
<keyword evidence="7" id="KW-0234">DNA repair</keyword>
<dbReference type="PROSITE" id="PS00374">
    <property type="entry name" value="MGMT"/>
    <property type="match status" value="1"/>
</dbReference>
<evidence type="ECO:0000256" key="7">
    <source>
        <dbReference type="ARBA" id="ARBA00023204"/>
    </source>
</evidence>
<name>K6Q3V8_9FIRM</name>
<dbReference type="Gene3D" id="1.10.10.10">
    <property type="entry name" value="Winged helix-like DNA-binding domain superfamily/Winged helix DNA-binding domain"/>
    <property type="match status" value="1"/>
</dbReference>
<dbReference type="AlphaFoldDB" id="K6Q3V8"/>
<dbReference type="InterPro" id="IPR036217">
    <property type="entry name" value="MethylDNA_cys_MeTrfase_DNAb"/>
</dbReference>
<dbReference type="InterPro" id="IPR014048">
    <property type="entry name" value="MethylDNA_cys_MeTrfase_DNA-bd"/>
</dbReference>
<feature type="region of interest" description="Disordered" evidence="9">
    <location>
        <begin position="41"/>
        <end position="100"/>
    </location>
</feature>
<evidence type="ECO:0000256" key="1">
    <source>
        <dbReference type="ARBA" id="ARBA00001286"/>
    </source>
</evidence>
<dbReference type="InterPro" id="IPR036388">
    <property type="entry name" value="WH-like_DNA-bd_sf"/>
</dbReference>
<evidence type="ECO:0000256" key="5">
    <source>
        <dbReference type="ARBA" id="ARBA00022679"/>
    </source>
</evidence>
<dbReference type="InterPro" id="IPR001497">
    <property type="entry name" value="MethylDNA_cys_MeTrfase_AS"/>
</dbReference>
<organism evidence="11 12">
    <name type="scientific">Thermaerobacter subterraneus DSM 13965</name>
    <dbReference type="NCBI Taxonomy" id="867903"/>
    <lineage>
        <taxon>Bacteria</taxon>
        <taxon>Bacillati</taxon>
        <taxon>Bacillota</taxon>
        <taxon>Clostridia</taxon>
        <taxon>Eubacteriales</taxon>
        <taxon>Clostridiales Family XVII. Incertae Sedis</taxon>
        <taxon>Thermaerobacter</taxon>
    </lineage>
</organism>
<dbReference type="GO" id="GO:0032259">
    <property type="term" value="P:methylation"/>
    <property type="evidence" value="ECO:0007669"/>
    <property type="project" value="UniProtKB-KW"/>
</dbReference>
<evidence type="ECO:0000313" key="12">
    <source>
        <dbReference type="Proteomes" id="UP000005710"/>
    </source>
</evidence>
<keyword evidence="5" id="KW-0808">Transferase</keyword>
<dbReference type="EC" id="2.1.1.63" evidence="3"/>
<reference evidence="11" key="1">
    <citation type="submission" date="2010-10" db="EMBL/GenBank/DDBJ databases">
        <authorList>
            <consortium name="US DOE Joint Genome Institute (JGI-PGF)"/>
            <person name="Lucas S."/>
            <person name="Copeland A."/>
            <person name="Lapidus A."/>
            <person name="Bruce D."/>
            <person name="Goodwin L."/>
            <person name="Pitluck S."/>
            <person name="Kyrpides N."/>
            <person name="Mavromatis K."/>
            <person name="Detter J.C."/>
            <person name="Han C."/>
            <person name="Land M."/>
            <person name="Hauser L."/>
            <person name="Markowitz V."/>
            <person name="Cheng J.-F."/>
            <person name="Hugenholtz P."/>
            <person name="Woyke T."/>
            <person name="Wu D."/>
            <person name="Pukall R."/>
            <person name="Wahrenburg C."/>
            <person name="Brambilla E."/>
            <person name="Klenk H.-P."/>
            <person name="Eisen J.A."/>
        </authorList>
    </citation>
    <scope>NUCLEOTIDE SEQUENCE [LARGE SCALE GENOMIC DNA]</scope>
    <source>
        <strain evidence="11">DSM 13965</strain>
    </source>
</reference>
<keyword evidence="12" id="KW-1185">Reference proteome</keyword>
<feature type="domain" description="Methylated-DNA-[protein]-cysteine S-methyltransferase DNA binding" evidence="10">
    <location>
        <begin position="136"/>
        <end position="216"/>
    </location>
</feature>
<dbReference type="OrthoDB" id="9802228at2"/>
<evidence type="ECO:0000259" key="10">
    <source>
        <dbReference type="Pfam" id="PF01035"/>
    </source>
</evidence>
<feature type="region of interest" description="Disordered" evidence="9">
    <location>
        <begin position="1"/>
        <end position="20"/>
    </location>
</feature>
<dbReference type="STRING" id="867903.ThesuDRAFT_01554"/>
<evidence type="ECO:0000256" key="8">
    <source>
        <dbReference type="ARBA" id="ARBA00049348"/>
    </source>
</evidence>
<evidence type="ECO:0000313" key="11">
    <source>
        <dbReference type="EMBL" id="EKP95794.1"/>
    </source>
</evidence>
<comment type="catalytic activity">
    <reaction evidence="8">
        <text>a 6-O-methyl-2'-deoxyguanosine in DNA + L-cysteinyl-[protein] = S-methyl-L-cysteinyl-[protein] + a 2'-deoxyguanosine in DNA</text>
        <dbReference type="Rhea" id="RHEA:24000"/>
        <dbReference type="Rhea" id="RHEA-COMP:10131"/>
        <dbReference type="Rhea" id="RHEA-COMP:10132"/>
        <dbReference type="Rhea" id="RHEA-COMP:11367"/>
        <dbReference type="Rhea" id="RHEA-COMP:11368"/>
        <dbReference type="ChEBI" id="CHEBI:29950"/>
        <dbReference type="ChEBI" id="CHEBI:82612"/>
        <dbReference type="ChEBI" id="CHEBI:85445"/>
        <dbReference type="ChEBI" id="CHEBI:85448"/>
        <dbReference type="EC" id="2.1.1.63"/>
    </reaction>
</comment>
<comment type="similarity">
    <text evidence="2">Belongs to the MGMT family.</text>
</comment>
<dbReference type="Pfam" id="PF01035">
    <property type="entry name" value="DNA_binding_1"/>
    <property type="match status" value="1"/>
</dbReference>
<dbReference type="NCBIfam" id="TIGR00589">
    <property type="entry name" value="ogt"/>
    <property type="match status" value="1"/>
</dbReference>
<dbReference type="FunFam" id="1.10.10.10:FF:000214">
    <property type="entry name" value="Methylated-DNA--protein-cysteine methyltransferase"/>
    <property type="match status" value="1"/>
</dbReference>
<dbReference type="CDD" id="cd06445">
    <property type="entry name" value="ATase"/>
    <property type="match status" value="1"/>
</dbReference>
<evidence type="ECO:0000256" key="4">
    <source>
        <dbReference type="ARBA" id="ARBA00022603"/>
    </source>
</evidence>
<keyword evidence="6" id="KW-0227">DNA damage</keyword>
<feature type="region of interest" description="Disordered" evidence="9">
    <location>
        <begin position="216"/>
        <end position="267"/>
    </location>
</feature>
<sequence length="267" mass="27214">MGKNGSQASRPAAEGDLRYTVVSTPVGLARVVWSPRGLRALELEEPGRPARGGGRTGGPVQEPSPAGQPAPGPAGGRPCGAARPVPRTDSARGRWAAGARRDDSRRPYWQALLDAWFAGKPVPVTLDLEGAGLSTFTRKVLEEVHRIPRGQVRTYGEIARAVGRPGAARAVGNAVAANPIALLVPCHRVVGAGGRLGQYSGGGPAVKERLLRLEGAWPPEGTPGAGRPPRGEAGHLAGRGEGPREGTGAGGASLLQAPVPAGGRSAG</sequence>
<dbReference type="eggNOG" id="COG0350">
    <property type="taxonomic scope" value="Bacteria"/>
</dbReference>
<accession>K6Q3V8</accession>
<feature type="compositionally biased region" description="Low complexity" evidence="9">
    <location>
        <begin position="79"/>
        <end position="98"/>
    </location>
</feature>
<protein>
    <recommendedName>
        <fullName evidence="3">methylated-DNA--[protein]-cysteine S-methyltransferase</fullName>
        <ecNumber evidence="3">2.1.1.63</ecNumber>
    </recommendedName>
</protein>
<feature type="compositionally biased region" description="Gly residues" evidence="9">
    <location>
        <begin position="237"/>
        <end position="251"/>
    </location>
</feature>
<dbReference type="SUPFAM" id="SSF46767">
    <property type="entry name" value="Methylated DNA-protein cysteine methyltransferase, C-terminal domain"/>
    <property type="match status" value="1"/>
</dbReference>
<evidence type="ECO:0000256" key="9">
    <source>
        <dbReference type="SAM" id="MobiDB-lite"/>
    </source>
</evidence>
<comment type="catalytic activity">
    <reaction evidence="1">
        <text>a 4-O-methyl-thymidine in DNA + L-cysteinyl-[protein] = a thymidine in DNA + S-methyl-L-cysteinyl-[protein]</text>
        <dbReference type="Rhea" id="RHEA:53428"/>
        <dbReference type="Rhea" id="RHEA-COMP:10131"/>
        <dbReference type="Rhea" id="RHEA-COMP:10132"/>
        <dbReference type="Rhea" id="RHEA-COMP:13555"/>
        <dbReference type="Rhea" id="RHEA-COMP:13556"/>
        <dbReference type="ChEBI" id="CHEBI:29950"/>
        <dbReference type="ChEBI" id="CHEBI:82612"/>
        <dbReference type="ChEBI" id="CHEBI:137386"/>
        <dbReference type="ChEBI" id="CHEBI:137387"/>
        <dbReference type="EC" id="2.1.1.63"/>
    </reaction>
</comment>
<proteinExistence type="inferred from homology"/>
<evidence type="ECO:0000256" key="6">
    <source>
        <dbReference type="ARBA" id="ARBA00022763"/>
    </source>
</evidence>
<gene>
    <name evidence="11" type="ORF">ThesuDRAFT_01554</name>
</gene>
<dbReference type="HOGENOM" id="CLU_000445_52_2_9"/>
<keyword evidence="4 11" id="KW-0489">Methyltransferase</keyword>